<reference evidence="1 2" key="1">
    <citation type="submission" date="2016-01" db="EMBL/GenBank/DDBJ databases">
        <title>Draft Genome Sequences of Seven Thermophilic Sporeformers Isolated from Foods.</title>
        <authorList>
            <person name="Berendsen E.M."/>
            <person name="Wells-Bennik M.H."/>
            <person name="Krawcyk A.O."/>
            <person name="De Jong A."/>
            <person name="Holsappel S."/>
            <person name="Eijlander R.T."/>
            <person name="Kuipers O.P."/>
        </authorList>
    </citation>
    <scope>NUCLEOTIDE SEQUENCE [LARGE SCALE GENOMIC DNA]</scope>
    <source>
        <strain evidence="1 2">B4135</strain>
    </source>
</reference>
<comment type="caution">
    <text evidence="1">The sequence shown here is derived from an EMBL/GenBank/DDBJ whole genome shotgun (WGS) entry which is preliminary data.</text>
</comment>
<dbReference type="EMBL" id="LQYT01000113">
    <property type="protein sequence ID" value="KYD11187.1"/>
    <property type="molecule type" value="Genomic_DNA"/>
</dbReference>
<dbReference type="AlphaFoldDB" id="A0A150LFT3"/>
<organism evidence="1 2">
    <name type="scientific">Caldibacillus debilis</name>
    <dbReference type="NCBI Taxonomy" id="301148"/>
    <lineage>
        <taxon>Bacteria</taxon>
        <taxon>Bacillati</taxon>
        <taxon>Bacillota</taxon>
        <taxon>Bacilli</taxon>
        <taxon>Bacillales</taxon>
        <taxon>Bacillaceae</taxon>
        <taxon>Caldibacillus</taxon>
    </lineage>
</organism>
<protein>
    <submittedName>
        <fullName evidence="1">Uncharacterized protein</fullName>
    </submittedName>
</protein>
<dbReference type="Proteomes" id="UP000075683">
    <property type="component" value="Unassembled WGS sequence"/>
</dbReference>
<name>A0A150LFT3_9BACI</name>
<proteinExistence type="predicted"/>
<evidence type="ECO:0000313" key="2">
    <source>
        <dbReference type="Proteomes" id="UP000075683"/>
    </source>
</evidence>
<gene>
    <name evidence="1" type="ORF">B4135_3302</name>
</gene>
<evidence type="ECO:0000313" key="1">
    <source>
        <dbReference type="EMBL" id="KYD11187.1"/>
    </source>
</evidence>
<accession>A0A150LFT3</accession>
<dbReference type="STRING" id="301148.B4135_3302"/>
<sequence length="51" mass="5672">MVDQEFASAAYVRKPIRGCPAMLPAGWKGETGFDQAGRAKIFRSKKNKKKT</sequence>